<dbReference type="SMART" id="SM00913">
    <property type="entry name" value="IBN_N"/>
    <property type="match status" value="1"/>
</dbReference>
<dbReference type="InterPro" id="IPR011989">
    <property type="entry name" value="ARM-like"/>
</dbReference>
<dbReference type="GO" id="GO:0004497">
    <property type="term" value="F:monooxygenase activity"/>
    <property type="evidence" value="ECO:0007669"/>
    <property type="project" value="UniProtKB-KW"/>
</dbReference>
<keyword evidence="8" id="KW-0653">Protein transport</keyword>
<dbReference type="GO" id="GO:0005049">
    <property type="term" value="F:nuclear export signal receptor activity"/>
    <property type="evidence" value="ECO:0007669"/>
    <property type="project" value="InterPro"/>
</dbReference>
<evidence type="ECO:0000256" key="5">
    <source>
        <dbReference type="ARBA" id="ARBA00010617"/>
    </source>
</evidence>
<dbReference type="EMBL" id="CH479196">
    <property type="protein sequence ID" value="EDW27627.1"/>
    <property type="molecule type" value="Genomic_DNA"/>
</dbReference>
<keyword evidence="6" id="KW-0813">Transport</keyword>
<dbReference type="GO" id="GO:0160238">
    <property type="term" value="F:long-chain fatty aldehyde oxidative decarbonylase activity"/>
    <property type="evidence" value="ECO:0007669"/>
    <property type="project" value="EnsemblMetazoa"/>
</dbReference>
<keyword evidence="9" id="KW-0503">Monooxygenase</keyword>
<evidence type="ECO:0000256" key="11">
    <source>
        <dbReference type="ARBA" id="ARBA00023242"/>
    </source>
</evidence>
<protein>
    <submittedName>
        <fullName evidence="14">GL20168</fullName>
    </submittedName>
</protein>
<evidence type="ECO:0000256" key="9">
    <source>
        <dbReference type="ARBA" id="ARBA00023033"/>
    </source>
</evidence>
<feature type="binding site" description="axial binding residue" evidence="12">
    <location>
        <position position="758"/>
    </location>
    <ligand>
        <name>heme</name>
        <dbReference type="ChEBI" id="CHEBI:30413"/>
    </ligand>
    <ligandPart>
        <name>Fe</name>
        <dbReference type="ChEBI" id="CHEBI:18248"/>
    </ligandPart>
</feature>
<comment type="cofactor">
    <cofactor evidence="12">
        <name>heme</name>
        <dbReference type="ChEBI" id="CHEBI:30413"/>
    </cofactor>
</comment>
<reference evidence="14 15" key="1">
    <citation type="journal article" date="2007" name="Nature">
        <title>Evolution of genes and genomes on the Drosophila phylogeny.</title>
        <authorList>
            <consortium name="Drosophila 12 Genomes Consortium"/>
            <person name="Clark A.G."/>
            <person name="Eisen M.B."/>
            <person name="Smith D.R."/>
            <person name="Bergman C.M."/>
            <person name="Oliver B."/>
            <person name="Markow T.A."/>
            <person name="Kaufman T.C."/>
            <person name="Kellis M."/>
            <person name="Gelbart W."/>
            <person name="Iyer V.N."/>
            <person name="Pollard D.A."/>
            <person name="Sackton T.B."/>
            <person name="Larracuente A.M."/>
            <person name="Singh N.D."/>
            <person name="Abad J.P."/>
            <person name="Abt D.N."/>
            <person name="Adryan B."/>
            <person name="Aguade M."/>
            <person name="Akashi H."/>
            <person name="Anderson W.W."/>
            <person name="Aquadro C.F."/>
            <person name="Ardell D.H."/>
            <person name="Arguello R."/>
            <person name="Artieri C.G."/>
            <person name="Barbash D.A."/>
            <person name="Barker D."/>
            <person name="Barsanti P."/>
            <person name="Batterham P."/>
            <person name="Batzoglou S."/>
            <person name="Begun D."/>
            <person name="Bhutkar A."/>
            <person name="Blanco E."/>
            <person name="Bosak S.A."/>
            <person name="Bradley R.K."/>
            <person name="Brand A.D."/>
            <person name="Brent M.R."/>
            <person name="Brooks A.N."/>
            <person name="Brown R.H."/>
            <person name="Butlin R.K."/>
            <person name="Caggese C."/>
            <person name="Calvi B.R."/>
            <person name="Bernardo de Carvalho A."/>
            <person name="Caspi A."/>
            <person name="Castrezana S."/>
            <person name="Celniker S.E."/>
            <person name="Chang J.L."/>
            <person name="Chapple C."/>
            <person name="Chatterji S."/>
            <person name="Chinwalla A."/>
            <person name="Civetta A."/>
            <person name="Clifton S.W."/>
            <person name="Comeron J.M."/>
            <person name="Costello J.C."/>
            <person name="Coyne J.A."/>
            <person name="Daub J."/>
            <person name="David R.G."/>
            <person name="Delcher A.L."/>
            <person name="Delehaunty K."/>
            <person name="Do C.B."/>
            <person name="Ebling H."/>
            <person name="Edwards K."/>
            <person name="Eickbush T."/>
            <person name="Evans J.D."/>
            <person name="Filipski A."/>
            <person name="Findeiss S."/>
            <person name="Freyhult E."/>
            <person name="Fulton L."/>
            <person name="Fulton R."/>
            <person name="Garcia A.C."/>
            <person name="Gardiner A."/>
            <person name="Garfield D.A."/>
            <person name="Garvin B.E."/>
            <person name="Gibson G."/>
            <person name="Gilbert D."/>
            <person name="Gnerre S."/>
            <person name="Godfrey J."/>
            <person name="Good R."/>
            <person name="Gotea V."/>
            <person name="Gravely B."/>
            <person name="Greenberg A.J."/>
            <person name="Griffiths-Jones S."/>
            <person name="Gross S."/>
            <person name="Guigo R."/>
            <person name="Gustafson E.A."/>
            <person name="Haerty W."/>
            <person name="Hahn M.W."/>
            <person name="Halligan D.L."/>
            <person name="Halpern A.L."/>
            <person name="Halter G.M."/>
            <person name="Han M.V."/>
            <person name="Heger A."/>
            <person name="Hillier L."/>
            <person name="Hinrichs A.S."/>
            <person name="Holmes I."/>
            <person name="Hoskins R.A."/>
            <person name="Hubisz M.J."/>
            <person name="Hultmark D."/>
            <person name="Huntley M.A."/>
            <person name="Jaffe D.B."/>
            <person name="Jagadeeshan S."/>
            <person name="Jeck W.R."/>
            <person name="Johnson J."/>
            <person name="Jones C.D."/>
            <person name="Jordan W.C."/>
            <person name="Karpen G.H."/>
            <person name="Kataoka E."/>
            <person name="Keightley P.D."/>
            <person name="Kheradpour P."/>
            <person name="Kirkness E.F."/>
            <person name="Koerich L.B."/>
            <person name="Kristiansen K."/>
            <person name="Kudrna D."/>
            <person name="Kulathinal R.J."/>
            <person name="Kumar S."/>
            <person name="Kwok R."/>
            <person name="Lander E."/>
            <person name="Langley C.H."/>
            <person name="Lapoint R."/>
            <person name="Lazzaro B.P."/>
            <person name="Lee S.J."/>
            <person name="Levesque L."/>
            <person name="Li R."/>
            <person name="Lin C.F."/>
            <person name="Lin M.F."/>
            <person name="Lindblad-Toh K."/>
            <person name="Llopart A."/>
            <person name="Long M."/>
            <person name="Low L."/>
            <person name="Lozovsky E."/>
            <person name="Lu J."/>
            <person name="Luo M."/>
            <person name="Machado C.A."/>
            <person name="Makalowski W."/>
            <person name="Marzo M."/>
            <person name="Matsuda M."/>
            <person name="Matzkin L."/>
            <person name="McAllister B."/>
            <person name="McBride C.S."/>
            <person name="McKernan B."/>
            <person name="McKernan K."/>
            <person name="Mendez-Lago M."/>
            <person name="Minx P."/>
            <person name="Mollenhauer M.U."/>
            <person name="Montooth K."/>
            <person name="Mount S.M."/>
            <person name="Mu X."/>
            <person name="Myers E."/>
            <person name="Negre B."/>
            <person name="Newfeld S."/>
            <person name="Nielsen R."/>
            <person name="Noor M.A."/>
            <person name="O'Grady P."/>
            <person name="Pachter L."/>
            <person name="Papaceit M."/>
            <person name="Parisi M.J."/>
            <person name="Parisi M."/>
            <person name="Parts L."/>
            <person name="Pedersen J.S."/>
            <person name="Pesole G."/>
            <person name="Phillippy A.M."/>
            <person name="Ponting C.P."/>
            <person name="Pop M."/>
            <person name="Porcelli D."/>
            <person name="Powell J.R."/>
            <person name="Prohaska S."/>
            <person name="Pruitt K."/>
            <person name="Puig M."/>
            <person name="Quesneville H."/>
            <person name="Ram K.R."/>
            <person name="Rand D."/>
            <person name="Rasmussen M.D."/>
            <person name="Reed L.K."/>
            <person name="Reenan R."/>
            <person name="Reily A."/>
            <person name="Remington K.A."/>
            <person name="Rieger T.T."/>
            <person name="Ritchie M.G."/>
            <person name="Robin C."/>
            <person name="Rogers Y.H."/>
            <person name="Rohde C."/>
            <person name="Rozas J."/>
            <person name="Rubenfield M.J."/>
            <person name="Ruiz A."/>
            <person name="Russo S."/>
            <person name="Salzberg S.L."/>
            <person name="Sanchez-Gracia A."/>
            <person name="Saranga D.J."/>
            <person name="Sato H."/>
            <person name="Schaeffer S.W."/>
            <person name="Schatz M.C."/>
            <person name="Schlenke T."/>
            <person name="Schwartz R."/>
            <person name="Segarra C."/>
            <person name="Singh R.S."/>
            <person name="Sirot L."/>
            <person name="Sirota M."/>
            <person name="Sisneros N.B."/>
            <person name="Smith C.D."/>
            <person name="Smith T.F."/>
            <person name="Spieth J."/>
            <person name="Stage D.E."/>
            <person name="Stark A."/>
            <person name="Stephan W."/>
            <person name="Strausberg R.L."/>
            <person name="Strempel S."/>
            <person name="Sturgill D."/>
            <person name="Sutton G."/>
            <person name="Sutton G.G."/>
            <person name="Tao W."/>
            <person name="Teichmann S."/>
            <person name="Tobari Y.N."/>
            <person name="Tomimura Y."/>
            <person name="Tsolas J.M."/>
            <person name="Valente V.L."/>
            <person name="Venter E."/>
            <person name="Venter J.C."/>
            <person name="Vicario S."/>
            <person name="Vieira F.G."/>
            <person name="Vilella A.J."/>
            <person name="Villasante A."/>
            <person name="Walenz B."/>
            <person name="Wang J."/>
            <person name="Wasserman M."/>
            <person name="Watts T."/>
            <person name="Wilson D."/>
            <person name="Wilson R.K."/>
            <person name="Wing R.A."/>
            <person name="Wolfner M.F."/>
            <person name="Wong A."/>
            <person name="Wong G.K."/>
            <person name="Wu C.I."/>
            <person name="Wu G."/>
            <person name="Yamamoto D."/>
            <person name="Yang H.P."/>
            <person name="Yang S.P."/>
            <person name="Yorke J.A."/>
            <person name="Yoshida K."/>
            <person name="Zdobnov E."/>
            <person name="Zhang P."/>
            <person name="Zhang Y."/>
            <person name="Zimin A.V."/>
            <person name="Baldwin J."/>
            <person name="Abdouelleil A."/>
            <person name="Abdulkadir J."/>
            <person name="Abebe A."/>
            <person name="Abera B."/>
            <person name="Abreu J."/>
            <person name="Acer S.C."/>
            <person name="Aftuck L."/>
            <person name="Alexander A."/>
            <person name="An P."/>
            <person name="Anderson E."/>
            <person name="Anderson S."/>
            <person name="Arachi H."/>
            <person name="Azer M."/>
            <person name="Bachantsang P."/>
            <person name="Barry A."/>
            <person name="Bayul T."/>
            <person name="Berlin A."/>
            <person name="Bessette D."/>
            <person name="Bloom T."/>
            <person name="Blye J."/>
            <person name="Boguslavskiy L."/>
            <person name="Bonnet C."/>
            <person name="Boukhgalter B."/>
            <person name="Bourzgui I."/>
            <person name="Brown A."/>
            <person name="Cahill P."/>
            <person name="Channer S."/>
            <person name="Cheshatsang Y."/>
            <person name="Chuda L."/>
            <person name="Citroen M."/>
            <person name="Collymore A."/>
            <person name="Cooke P."/>
            <person name="Costello M."/>
            <person name="D'Aco K."/>
            <person name="Daza R."/>
            <person name="De Haan G."/>
            <person name="DeGray S."/>
            <person name="DeMaso C."/>
            <person name="Dhargay N."/>
            <person name="Dooley K."/>
            <person name="Dooley E."/>
            <person name="Doricent M."/>
            <person name="Dorje P."/>
            <person name="Dorjee K."/>
            <person name="Dupes A."/>
            <person name="Elong R."/>
            <person name="Falk J."/>
            <person name="Farina A."/>
            <person name="Faro S."/>
            <person name="Ferguson D."/>
            <person name="Fisher S."/>
            <person name="Foley C.D."/>
            <person name="Franke A."/>
            <person name="Friedrich D."/>
            <person name="Gadbois L."/>
            <person name="Gearin G."/>
            <person name="Gearin C.R."/>
            <person name="Giannoukos G."/>
            <person name="Goode T."/>
            <person name="Graham J."/>
            <person name="Grandbois E."/>
            <person name="Grewal S."/>
            <person name="Gyaltsen K."/>
            <person name="Hafez N."/>
            <person name="Hagos B."/>
            <person name="Hall J."/>
            <person name="Henson C."/>
            <person name="Hollinger A."/>
            <person name="Honan T."/>
            <person name="Huard M.D."/>
            <person name="Hughes L."/>
            <person name="Hurhula B."/>
            <person name="Husby M.E."/>
            <person name="Kamat A."/>
            <person name="Kanga B."/>
            <person name="Kashin S."/>
            <person name="Khazanovich D."/>
            <person name="Kisner P."/>
            <person name="Lance K."/>
            <person name="Lara M."/>
            <person name="Lee W."/>
            <person name="Lennon N."/>
            <person name="Letendre F."/>
            <person name="LeVine R."/>
            <person name="Lipovsky A."/>
            <person name="Liu X."/>
            <person name="Liu J."/>
            <person name="Liu S."/>
            <person name="Lokyitsang T."/>
            <person name="Lokyitsang Y."/>
            <person name="Lubonja R."/>
            <person name="Lui A."/>
            <person name="MacDonald P."/>
            <person name="Magnisalis V."/>
            <person name="Maru K."/>
            <person name="Matthews C."/>
            <person name="McCusker W."/>
            <person name="McDonough S."/>
            <person name="Mehta T."/>
            <person name="Meldrim J."/>
            <person name="Meneus L."/>
            <person name="Mihai O."/>
            <person name="Mihalev A."/>
            <person name="Mihova T."/>
            <person name="Mittelman R."/>
            <person name="Mlenga V."/>
            <person name="Montmayeur A."/>
            <person name="Mulrain L."/>
            <person name="Navidi A."/>
            <person name="Naylor J."/>
            <person name="Negash T."/>
            <person name="Nguyen T."/>
            <person name="Nguyen N."/>
            <person name="Nicol R."/>
            <person name="Norbu C."/>
            <person name="Norbu N."/>
            <person name="Novod N."/>
            <person name="O'Neill B."/>
            <person name="Osman S."/>
            <person name="Markiewicz E."/>
            <person name="Oyono O.L."/>
            <person name="Patti C."/>
            <person name="Phunkhang P."/>
            <person name="Pierre F."/>
            <person name="Priest M."/>
            <person name="Raghuraman S."/>
            <person name="Rege F."/>
            <person name="Reyes R."/>
            <person name="Rise C."/>
            <person name="Rogov P."/>
            <person name="Ross K."/>
            <person name="Ryan E."/>
            <person name="Settipalli S."/>
            <person name="Shea T."/>
            <person name="Sherpa N."/>
            <person name="Shi L."/>
            <person name="Shih D."/>
            <person name="Sparrow T."/>
            <person name="Spaulding J."/>
            <person name="Stalker J."/>
            <person name="Stange-Thomann N."/>
            <person name="Stavropoulos S."/>
            <person name="Stone C."/>
            <person name="Strader C."/>
            <person name="Tesfaye S."/>
            <person name="Thomson T."/>
            <person name="Thoulutsang Y."/>
            <person name="Thoulutsang D."/>
            <person name="Topham K."/>
            <person name="Topping I."/>
            <person name="Tsamla T."/>
            <person name="Vassiliev H."/>
            <person name="Vo A."/>
            <person name="Wangchuk T."/>
            <person name="Wangdi T."/>
            <person name="Weiand M."/>
            <person name="Wilkinson J."/>
            <person name="Wilson A."/>
            <person name="Yadav S."/>
            <person name="Young G."/>
            <person name="Yu Q."/>
            <person name="Zembek L."/>
            <person name="Zhong D."/>
            <person name="Zimmer A."/>
            <person name="Zwirko Z."/>
            <person name="Jaffe D.B."/>
            <person name="Alvarez P."/>
            <person name="Brockman W."/>
            <person name="Butler J."/>
            <person name="Chin C."/>
            <person name="Gnerre S."/>
            <person name="Grabherr M."/>
            <person name="Kleber M."/>
            <person name="Mauceli E."/>
            <person name="MacCallum I."/>
        </authorList>
    </citation>
    <scope>NUCLEOTIDE SEQUENCE [LARGE SCALE GENOMIC DNA]</scope>
    <source>
        <strain evidence="15">MSH-3 / Tucson 14011-0111.49</strain>
    </source>
</reference>
<dbReference type="InterPro" id="IPR001128">
    <property type="entry name" value="Cyt_P450"/>
</dbReference>
<dbReference type="HOGENOM" id="CLU_345908_0_0_1"/>
<comment type="similarity">
    <text evidence="4">Belongs to the exportin family.</text>
</comment>
<dbReference type="Gene3D" id="1.10.630.10">
    <property type="entry name" value="Cytochrome P450"/>
    <property type="match status" value="1"/>
</dbReference>
<dbReference type="PhylomeDB" id="B4GY00"/>
<dbReference type="AlphaFoldDB" id="B4GY00"/>
<dbReference type="PROSITE" id="PS00086">
    <property type="entry name" value="CYTOCHROME_P450"/>
    <property type="match status" value="1"/>
</dbReference>
<dbReference type="GO" id="GO:0016020">
    <property type="term" value="C:membrane"/>
    <property type="evidence" value="ECO:0007669"/>
    <property type="project" value="UniProtKB-SubCell"/>
</dbReference>
<dbReference type="PANTHER" id="PTHR21452:SF4">
    <property type="entry name" value="EXPORTIN-6"/>
    <property type="match status" value="1"/>
</dbReference>
<dbReference type="eggNOG" id="KOG2020">
    <property type="taxonomic scope" value="Eukaryota"/>
</dbReference>
<dbReference type="InterPro" id="IPR001494">
    <property type="entry name" value="Importin-beta_N"/>
</dbReference>
<dbReference type="PROSITE" id="PS50166">
    <property type="entry name" value="IMPORTIN_B_NT"/>
    <property type="match status" value="1"/>
</dbReference>
<dbReference type="GO" id="GO:0006611">
    <property type="term" value="P:protein export from nucleus"/>
    <property type="evidence" value="ECO:0007669"/>
    <property type="project" value="InterPro"/>
</dbReference>
<evidence type="ECO:0000313" key="14">
    <source>
        <dbReference type="EMBL" id="EDW27627.1"/>
    </source>
</evidence>
<keyword evidence="11" id="KW-0539">Nucleus</keyword>
<evidence type="ECO:0000256" key="7">
    <source>
        <dbReference type="ARBA" id="ARBA00022490"/>
    </source>
</evidence>
<dbReference type="PRINTS" id="PR00463">
    <property type="entry name" value="EP450I"/>
</dbReference>
<evidence type="ECO:0000256" key="2">
    <source>
        <dbReference type="ARBA" id="ARBA00004370"/>
    </source>
</evidence>
<comment type="similarity">
    <text evidence="5">Belongs to the cytochrome P450 family.</text>
</comment>
<dbReference type="GO" id="GO:0031267">
    <property type="term" value="F:small GTPase binding"/>
    <property type="evidence" value="ECO:0007669"/>
    <property type="project" value="InterPro"/>
</dbReference>
<dbReference type="GO" id="GO:0006723">
    <property type="term" value="P:cuticle hydrocarbon biosynthetic process"/>
    <property type="evidence" value="ECO:0007669"/>
    <property type="project" value="EnsemblMetazoa"/>
</dbReference>
<dbReference type="InterPro" id="IPR016024">
    <property type="entry name" value="ARM-type_fold"/>
</dbReference>
<dbReference type="Pfam" id="PF00067">
    <property type="entry name" value="p450"/>
    <property type="match status" value="1"/>
</dbReference>
<dbReference type="PRINTS" id="PR00385">
    <property type="entry name" value="P450"/>
</dbReference>
<evidence type="ECO:0000256" key="3">
    <source>
        <dbReference type="ARBA" id="ARBA00004496"/>
    </source>
</evidence>
<keyword evidence="12" id="KW-0349">Heme</keyword>
<feature type="domain" description="Importin N-terminal" evidence="13">
    <location>
        <begin position="24"/>
        <end position="94"/>
    </location>
</feature>
<dbReference type="GO" id="GO:0020037">
    <property type="term" value="F:heme binding"/>
    <property type="evidence" value="ECO:0007669"/>
    <property type="project" value="InterPro"/>
</dbReference>
<evidence type="ECO:0000313" key="15">
    <source>
        <dbReference type="Proteomes" id="UP000008744"/>
    </source>
</evidence>
<evidence type="ECO:0000256" key="6">
    <source>
        <dbReference type="ARBA" id="ARBA00022448"/>
    </source>
</evidence>
<dbReference type="Proteomes" id="UP000008744">
    <property type="component" value="Unassembled WGS sequence"/>
</dbReference>
<gene>
    <name evidence="14" type="primary">Dper\GL20168</name>
    <name evidence="14" type="ORF">Dper_GL20168</name>
</gene>
<dbReference type="STRING" id="7234.B4GY00"/>
<dbReference type="GO" id="GO:0016705">
    <property type="term" value="F:oxidoreductase activity, acting on paired donors, with incorporation or reduction of molecular oxygen"/>
    <property type="evidence" value="ECO:0007669"/>
    <property type="project" value="InterPro"/>
</dbReference>
<comment type="subcellular location">
    <subcellularLocation>
        <location evidence="3">Cytoplasm</location>
    </subcellularLocation>
    <subcellularLocation>
        <location evidence="2">Membrane</location>
    </subcellularLocation>
    <subcellularLocation>
        <location evidence="1">Nucleus</location>
    </subcellularLocation>
</comment>
<sequence length="817" mass="93557">MSTVEVLLHEFYQPTTSNARKREIETNLLAFKSQPEAWQLCLRVATAGNSFTDNQFLWFFSTSTLEHTITRRWAQLTPSDRAQLRETLWNTYAQLGMLNGARRHRDTLAQLIALMGKREFPEQDPNYMQHCMELTKTRFALGINLLRVTSEEVVSNRGDLTTEWKQYFYSCISMCIPDVMDLVTKYLLIAVCHINGKDIQSTIPNTLMDFSLTSALPNDNQLSSSILELLGCVQHLVSWIRTELISEYFLMSILDLSQWRPANEPISLAALSVLNELLYLQKPLPYAGTLMGGVSSLLEQHNVNKQQSEMYSDKLRELLRLYTTKYAGKLMQEPEVLETFLNQLYGCTTELHGALDFTEKLDIWSPIIKAIAQQPAKITRFNQVFTQLVDEIMRRTQFEANKPELEVLDNELMEDDTPTTEWQQFLDQCFECLALLASTRGAHIVFAQVFAHWSRPQMYLMSLEHALDHGSSRSYEAARKLKHANVGEILRDFATVCQAVVRLAPLMDTSTAAPGVADEMEAQLQMLSDSLCRRCSFWPAIASEEQIWTRPPFRLIWITSATKKEGLRDDLDDIDENDVGAKRRLALLDAMVEMAKNPDIEWNEKDIIDEVNTIMFEGHDTTSAGSSFALCMMGIHKDIQEKVFAEQKAIFGDNMLRDCTFADTNEMKYLERVILETLRLYPPVPLIARRLDYDLKLASGPYTVPKGTTVIVLQYCVHRRADIYPNPTKFDPDNFLPERMANRHYYSFIPFSAGPRSCVGRKYAMLKLKVLLSTIVRNYIVHSTDTEADFKLQADIILKLENGFNISLEKRKYATVA</sequence>
<dbReference type="SUPFAM" id="SSF48371">
    <property type="entry name" value="ARM repeat"/>
    <property type="match status" value="1"/>
</dbReference>
<name>B4GY00_DROPE</name>
<dbReference type="InterPro" id="IPR017972">
    <property type="entry name" value="Cyt_P450_CS"/>
</dbReference>
<dbReference type="eggNOG" id="KOG0157">
    <property type="taxonomic scope" value="Eukaryota"/>
</dbReference>
<dbReference type="GO" id="GO:0005506">
    <property type="term" value="F:iron ion binding"/>
    <property type="evidence" value="ECO:0007669"/>
    <property type="project" value="InterPro"/>
</dbReference>
<dbReference type="GO" id="GO:0005737">
    <property type="term" value="C:cytoplasm"/>
    <property type="evidence" value="ECO:0007669"/>
    <property type="project" value="UniProtKB-SubCell"/>
</dbReference>
<accession>B4GY00</accession>
<evidence type="ECO:0000256" key="8">
    <source>
        <dbReference type="ARBA" id="ARBA00022927"/>
    </source>
</evidence>
<dbReference type="OrthoDB" id="1470350at2759"/>
<evidence type="ECO:0000256" key="10">
    <source>
        <dbReference type="ARBA" id="ARBA00023136"/>
    </source>
</evidence>
<keyword evidence="10" id="KW-0472">Membrane</keyword>
<dbReference type="InterPro" id="IPR040016">
    <property type="entry name" value="XPO6"/>
</dbReference>
<keyword evidence="7" id="KW-0963">Cytoplasm</keyword>
<dbReference type="PANTHER" id="PTHR21452">
    <property type="entry name" value="EXPORTIN-6"/>
    <property type="match status" value="1"/>
</dbReference>
<proteinExistence type="inferred from homology"/>
<dbReference type="SUPFAM" id="SSF48264">
    <property type="entry name" value="Cytochrome P450"/>
    <property type="match status" value="1"/>
</dbReference>
<dbReference type="InterPro" id="IPR002401">
    <property type="entry name" value="Cyt_P450_E_grp-I"/>
</dbReference>
<dbReference type="Gene3D" id="1.25.10.10">
    <property type="entry name" value="Leucine-rich Repeat Variant"/>
    <property type="match status" value="1"/>
</dbReference>
<organism evidence="15">
    <name type="scientific">Drosophila persimilis</name>
    <name type="common">Fruit fly</name>
    <dbReference type="NCBI Taxonomy" id="7234"/>
    <lineage>
        <taxon>Eukaryota</taxon>
        <taxon>Metazoa</taxon>
        <taxon>Ecdysozoa</taxon>
        <taxon>Arthropoda</taxon>
        <taxon>Hexapoda</taxon>
        <taxon>Insecta</taxon>
        <taxon>Pterygota</taxon>
        <taxon>Neoptera</taxon>
        <taxon>Endopterygota</taxon>
        <taxon>Diptera</taxon>
        <taxon>Brachycera</taxon>
        <taxon>Muscomorpha</taxon>
        <taxon>Ephydroidea</taxon>
        <taxon>Drosophilidae</taxon>
        <taxon>Drosophila</taxon>
        <taxon>Sophophora</taxon>
    </lineage>
</organism>
<evidence type="ECO:0000256" key="4">
    <source>
        <dbReference type="ARBA" id="ARBA00009466"/>
    </source>
</evidence>
<evidence type="ECO:0000256" key="12">
    <source>
        <dbReference type="PIRSR" id="PIRSR602401-1"/>
    </source>
</evidence>
<keyword evidence="9" id="KW-0560">Oxidoreductase</keyword>
<evidence type="ECO:0000256" key="1">
    <source>
        <dbReference type="ARBA" id="ARBA00004123"/>
    </source>
</evidence>
<keyword evidence="12" id="KW-0479">Metal-binding</keyword>
<keyword evidence="15" id="KW-1185">Reference proteome</keyword>
<evidence type="ECO:0000259" key="13">
    <source>
        <dbReference type="PROSITE" id="PS50166"/>
    </source>
</evidence>
<dbReference type="GO" id="GO:0005634">
    <property type="term" value="C:nucleus"/>
    <property type="evidence" value="ECO:0007669"/>
    <property type="project" value="UniProtKB-SubCell"/>
</dbReference>
<dbReference type="Pfam" id="PF03810">
    <property type="entry name" value="IBN_N"/>
    <property type="match status" value="1"/>
</dbReference>
<keyword evidence="12" id="KW-0408">Iron</keyword>
<dbReference type="InterPro" id="IPR036396">
    <property type="entry name" value="Cyt_P450_sf"/>
</dbReference>